<feature type="domain" description="SGNH hydrolase-type esterase" evidence="2">
    <location>
        <begin position="79"/>
        <end position="258"/>
    </location>
</feature>
<evidence type="ECO:0000259" key="2">
    <source>
        <dbReference type="Pfam" id="PF13472"/>
    </source>
</evidence>
<dbReference type="SUPFAM" id="SSF52266">
    <property type="entry name" value="SGNH hydrolase"/>
    <property type="match status" value="1"/>
</dbReference>
<dbReference type="InterPro" id="IPR036514">
    <property type="entry name" value="SGNH_hydro_sf"/>
</dbReference>
<dbReference type="Proteomes" id="UP000198122">
    <property type="component" value="Unassembled WGS sequence"/>
</dbReference>
<dbReference type="InterPro" id="IPR013830">
    <property type="entry name" value="SGNH_hydro"/>
</dbReference>
<keyword evidence="4" id="KW-1185">Reference proteome</keyword>
<dbReference type="OrthoDB" id="9804395at2"/>
<protein>
    <submittedName>
        <fullName evidence="3">Lysophospholipase L1</fullName>
    </submittedName>
</protein>
<feature type="region of interest" description="Disordered" evidence="1">
    <location>
        <begin position="312"/>
        <end position="361"/>
    </location>
</feature>
<dbReference type="InterPro" id="IPR053140">
    <property type="entry name" value="GDSL_Rv0518-like"/>
</dbReference>
<reference evidence="3 4" key="1">
    <citation type="submission" date="2017-06" db="EMBL/GenBank/DDBJ databases">
        <authorList>
            <person name="Kim H.J."/>
            <person name="Triplett B.A."/>
        </authorList>
    </citation>
    <scope>NUCLEOTIDE SEQUENCE [LARGE SCALE GENOMIC DNA]</scope>
    <source>
        <strain evidence="3 4">DSM 22179</strain>
    </source>
</reference>
<dbReference type="AlphaFoldDB" id="A0A212U7V3"/>
<evidence type="ECO:0000313" key="3">
    <source>
        <dbReference type="EMBL" id="SNC74329.1"/>
    </source>
</evidence>
<name>A0A212U7V3_9MICO</name>
<dbReference type="PANTHER" id="PTHR43784:SF2">
    <property type="entry name" value="GDSL-LIKE LIPASE_ACYLHYDROLASE, PUTATIVE (AFU_ORTHOLOGUE AFUA_2G00820)-RELATED"/>
    <property type="match status" value="1"/>
</dbReference>
<dbReference type="PANTHER" id="PTHR43784">
    <property type="entry name" value="GDSL-LIKE LIPASE/ACYLHYDROLASE, PUTATIVE (AFU_ORTHOLOGUE AFUA_2G00820)-RELATED"/>
    <property type="match status" value="1"/>
</dbReference>
<dbReference type="CDD" id="cd01836">
    <property type="entry name" value="FeeA_FeeB_like"/>
    <property type="match status" value="1"/>
</dbReference>
<accession>A0A212U7V3</accession>
<dbReference type="Gene3D" id="3.40.50.1110">
    <property type="entry name" value="SGNH hydrolase"/>
    <property type="match status" value="1"/>
</dbReference>
<evidence type="ECO:0000313" key="4">
    <source>
        <dbReference type="Proteomes" id="UP000198122"/>
    </source>
</evidence>
<gene>
    <name evidence="3" type="ORF">SAMN05445756_2252</name>
</gene>
<dbReference type="RefSeq" id="WP_088819273.1">
    <property type="nucleotide sequence ID" value="NZ_FYEZ01000004.1"/>
</dbReference>
<proteinExistence type="predicted"/>
<organism evidence="3 4">
    <name type="scientific">Kytococcus aerolatus</name>
    <dbReference type="NCBI Taxonomy" id="592308"/>
    <lineage>
        <taxon>Bacteria</taxon>
        <taxon>Bacillati</taxon>
        <taxon>Actinomycetota</taxon>
        <taxon>Actinomycetes</taxon>
        <taxon>Micrococcales</taxon>
        <taxon>Kytococcaceae</taxon>
        <taxon>Kytococcus</taxon>
    </lineage>
</organism>
<dbReference type="EMBL" id="FYEZ01000004">
    <property type="protein sequence ID" value="SNC74329.1"/>
    <property type="molecule type" value="Genomic_DNA"/>
</dbReference>
<dbReference type="Pfam" id="PF13472">
    <property type="entry name" value="Lipase_GDSL_2"/>
    <property type="match status" value="1"/>
</dbReference>
<evidence type="ECO:0000256" key="1">
    <source>
        <dbReference type="SAM" id="MobiDB-lite"/>
    </source>
</evidence>
<sequence>MNHWAQDAIGRGLRVASRVAAGAAQPAAVTVAGAGLLGVGTVGLQLWQASQLSDGSPGNAPDDQGVYGPGESAPWQLVVMGDSVANGIGAQRPGQTIGARCARRIAEVSGRPVHLHSTAVNSVTSLGLPEQVDRALAHFPQPDLVLLSIGGNDIAQFADRDACLAALSEAVRRLVGAGAEVVVATCPDFGMIASLGQPLRWLMQQRSRGYAAAQTVAVVEAGGRTVSLGSLITRAFLDDPDRMFHTDRFHPSAQGYQRAARVIVPSLLDALHLPVGERDRARAEGAVVETADRLSLSRAAIRAAAQEGTEVLGAGEDAQEQRRQGVGRLGALVRRRRQDPGDDADTAAPPRPVPFNHPEGM</sequence>